<dbReference type="InterPro" id="IPR028979">
    <property type="entry name" value="Ser_kin/Pase_Hpr-like_N_sf"/>
</dbReference>
<gene>
    <name evidence="4" type="primary">hprK</name>
    <name evidence="4" type="ORF">TTHT_0738</name>
</gene>
<evidence type="ECO:0000259" key="3">
    <source>
        <dbReference type="Pfam" id="PF07475"/>
    </source>
</evidence>
<dbReference type="Gene3D" id="3.40.50.300">
    <property type="entry name" value="P-loop containing nucleotide triphosphate hydrolases"/>
    <property type="match status" value="1"/>
</dbReference>
<proteinExistence type="predicted"/>
<evidence type="ECO:0000256" key="1">
    <source>
        <dbReference type="ARBA" id="ARBA00011643"/>
    </source>
</evidence>
<dbReference type="InterPro" id="IPR011104">
    <property type="entry name" value="Hpr_kin/Pase_C"/>
</dbReference>
<dbReference type="Gene3D" id="3.40.1390.20">
    <property type="entry name" value="HprK N-terminal domain-like"/>
    <property type="match status" value="1"/>
</dbReference>
<dbReference type="RefSeq" id="WP_201328652.1">
    <property type="nucleotide sequence ID" value="NZ_AP017470.1"/>
</dbReference>
<evidence type="ECO:0000259" key="2">
    <source>
        <dbReference type="Pfam" id="PF02603"/>
    </source>
</evidence>
<accession>A0A7R6PTE6</accession>
<dbReference type="InterPro" id="IPR027417">
    <property type="entry name" value="P-loop_NTPase"/>
</dbReference>
<dbReference type="GO" id="GO:0000155">
    <property type="term" value="F:phosphorelay sensor kinase activity"/>
    <property type="evidence" value="ECO:0007669"/>
    <property type="project" value="InterPro"/>
</dbReference>
<protein>
    <submittedName>
        <fullName evidence="4">HPr kinase/phosphorylase</fullName>
    </submittedName>
</protein>
<dbReference type="Pfam" id="PF07475">
    <property type="entry name" value="Hpr_kinase_C"/>
    <property type="match status" value="1"/>
</dbReference>
<dbReference type="InterPro" id="IPR011126">
    <property type="entry name" value="Hpr_kin/Pase_Hpr_N"/>
</dbReference>
<evidence type="ECO:0000313" key="4">
    <source>
        <dbReference type="EMBL" id="BBB32307.1"/>
    </source>
</evidence>
<keyword evidence="4" id="KW-0418">Kinase</keyword>
<dbReference type="AlphaFoldDB" id="A0A7R6PTE6"/>
<evidence type="ECO:0000313" key="5">
    <source>
        <dbReference type="Proteomes" id="UP000595564"/>
    </source>
</evidence>
<reference evidence="4 5" key="1">
    <citation type="journal article" date="2012" name="Extremophiles">
        <title>Thermotomaculum hydrothermale gen. nov., sp. nov., a novel heterotrophic thermophile within the phylum Acidobacteria from a deep-sea hydrothermal vent chimney in the Southern Okinawa Trough.</title>
        <authorList>
            <person name="Izumi H."/>
            <person name="Nunoura T."/>
            <person name="Miyazaki M."/>
            <person name="Mino S."/>
            <person name="Toki T."/>
            <person name="Takai K."/>
            <person name="Sako Y."/>
            <person name="Sawabe T."/>
            <person name="Nakagawa S."/>
        </authorList>
    </citation>
    <scope>NUCLEOTIDE SEQUENCE [LARGE SCALE GENOMIC DNA]</scope>
    <source>
        <strain evidence="4 5">AC55</strain>
    </source>
</reference>
<dbReference type="CDD" id="cd01918">
    <property type="entry name" value="HprK_C"/>
    <property type="match status" value="1"/>
</dbReference>
<sequence>MQSKIPLIQLISLEDVSTQDSITFEFVAGTAHIEEKEITVPLQYQYLEKILLGNQTCVIPESLIITEQEGLEKLLSYSKHRIHKFFHLMDERNVSCLVVCNNAEVSNDIKKRAEKFSVPILRTALSSRVVISTILDRIHNLTTETKVIHGTMIDVFGMGVLLLGKSGVGKSETSLELIARGHRLVADDLVKLYKNRLGKITATCYSENAFGLMELRGVGIIDIDKIYGASALRPVKDLDIVIRLISWDEEQELKKSDSYSRLGEKDIEGLENVLNGGKFLSERVSDSFFELFNTKIYYREVPVGPGRNIATIVEVIVKNYLSQINRL</sequence>
<feature type="domain" description="HPr(Ser) kinase/phosphorylase N-terminal" evidence="2">
    <location>
        <begin position="60"/>
        <end position="135"/>
    </location>
</feature>
<name>A0A7R6PTE6_9BACT</name>
<dbReference type="GO" id="GO:0006109">
    <property type="term" value="P:regulation of carbohydrate metabolic process"/>
    <property type="evidence" value="ECO:0007669"/>
    <property type="project" value="InterPro"/>
</dbReference>
<dbReference type="KEGG" id="thyd:TTHT_0738"/>
<dbReference type="Proteomes" id="UP000595564">
    <property type="component" value="Chromosome"/>
</dbReference>
<keyword evidence="4" id="KW-0808">Transferase</keyword>
<dbReference type="Pfam" id="PF02603">
    <property type="entry name" value="Hpr_kinase_N"/>
    <property type="match status" value="1"/>
</dbReference>
<comment type="subunit">
    <text evidence="1">Homohexamer.</text>
</comment>
<dbReference type="EMBL" id="AP017470">
    <property type="protein sequence ID" value="BBB32307.1"/>
    <property type="molecule type" value="Genomic_DNA"/>
</dbReference>
<dbReference type="PANTHER" id="PTHR30305">
    <property type="entry name" value="PROTEIN YJDM-RELATED"/>
    <property type="match status" value="1"/>
</dbReference>
<dbReference type="SUPFAM" id="SSF75138">
    <property type="entry name" value="HprK N-terminal domain-like"/>
    <property type="match status" value="1"/>
</dbReference>
<organism evidence="4 5">
    <name type="scientific">Thermotomaculum hydrothermale</name>
    <dbReference type="NCBI Taxonomy" id="981385"/>
    <lineage>
        <taxon>Bacteria</taxon>
        <taxon>Pseudomonadati</taxon>
        <taxon>Acidobacteriota</taxon>
        <taxon>Holophagae</taxon>
        <taxon>Thermotomaculales</taxon>
        <taxon>Thermotomaculaceae</taxon>
        <taxon>Thermotomaculum</taxon>
    </lineage>
</organism>
<dbReference type="PANTHER" id="PTHR30305:SF1">
    <property type="entry name" value="HPR KINASE_PHOSPHORYLASE"/>
    <property type="match status" value="1"/>
</dbReference>
<dbReference type="GO" id="GO:0005524">
    <property type="term" value="F:ATP binding"/>
    <property type="evidence" value="ECO:0007669"/>
    <property type="project" value="InterPro"/>
</dbReference>
<keyword evidence="5" id="KW-1185">Reference proteome</keyword>
<feature type="domain" description="HPr kinase/phosphorylase C-terminal" evidence="3">
    <location>
        <begin position="143"/>
        <end position="255"/>
    </location>
</feature>
<dbReference type="SUPFAM" id="SSF53795">
    <property type="entry name" value="PEP carboxykinase-like"/>
    <property type="match status" value="1"/>
</dbReference>